<evidence type="ECO:0000256" key="9">
    <source>
        <dbReference type="ARBA" id="ARBA00022970"/>
    </source>
</evidence>
<dbReference type="InterPro" id="IPR027417">
    <property type="entry name" value="P-loop_NTPase"/>
</dbReference>
<keyword evidence="8" id="KW-1278">Translocase</keyword>
<keyword evidence="4" id="KW-1003">Cell membrane</keyword>
<keyword evidence="5" id="KW-0997">Cell inner membrane</keyword>
<dbReference type="Pfam" id="PF00005">
    <property type="entry name" value="ABC_tran"/>
    <property type="match status" value="1"/>
</dbReference>
<dbReference type="AlphaFoldDB" id="A0A7Y7YHC4"/>
<dbReference type="PROSITE" id="PS50893">
    <property type="entry name" value="ABC_TRANSPORTER_2"/>
    <property type="match status" value="1"/>
</dbReference>
<accession>A0A7Y7YHC4</accession>
<evidence type="ECO:0000256" key="13">
    <source>
        <dbReference type="ARBA" id="ARBA00047624"/>
    </source>
</evidence>
<evidence type="ECO:0000256" key="14">
    <source>
        <dbReference type="ARBA" id="ARBA00047796"/>
    </source>
</evidence>
<evidence type="ECO:0000256" key="2">
    <source>
        <dbReference type="ARBA" id="ARBA00005417"/>
    </source>
</evidence>
<dbReference type="CDD" id="cd03262">
    <property type="entry name" value="ABC_HisP_GlnQ"/>
    <property type="match status" value="1"/>
</dbReference>
<comment type="catalytic activity">
    <reaction evidence="13">
        <text>a polar amino acid(out) + ATP + H2O = a polar amino acid(in) + ADP + phosphate + H(+)</text>
        <dbReference type="Rhea" id="RHEA:14673"/>
        <dbReference type="ChEBI" id="CHEBI:15377"/>
        <dbReference type="ChEBI" id="CHEBI:15378"/>
        <dbReference type="ChEBI" id="CHEBI:30616"/>
        <dbReference type="ChEBI" id="CHEBI:43474"/>
        <dbReference type="ChEBI" id="CHEBI:62031"/>
        <dbReference type="ChEBI" id="CHEBI:456216"/>
        <dbReference type="EC" id="7.4.2.1"/>
    </reaction>
    <physiologicalReaction direction="left-to-right" evidence="13">
        <dbReference type="Rhea" id="RHEA:14674"/>
    </physiologicalReaction>
</comment>
<dbReference type="EC" id="7.4.2.1" evidence="11"/>
<evidence type="ECO:0000256" key="3">
    <source>
        <dbReference type="ARBA" id="ARBA00022448"/>
    </source>
</evidence>
<dbReference type="PANTHER" id="PTHR43166:SF25">
    <property type="entry name" value="ARGININE TRANSPORT ATP-BINDING PROTEIN ARTP"/>
    <property type="match status" value="1"/>
</dbReference>
<evidence type="ECO:0000256" key="4">
    <source>
        <dbReference type="ARBA" id="ARBA00022475"/>
    </source>
</evidence>
<dbReference type="GO" id="GO:0005524">
    <property type="term" value="F:ATP binding"/>
    <property type="evidence" value="ECO:0007669"/>
    <property type="project" value="UniProtKB-KW"/>
</dbReference>
<dbReference type="InterPro" id="IPR030679">
    <property type="entry name" value="ABC_ATPase_HisP-typ"/>
</dbReference>
<keyword evidence="9" id="KW-0029">Amino-acid transport</keyword>
<dbReference type="InterPro" id="IPR050086">
    <property type="entry name" value="MetN_ABC_transporter-like"/>
</dbReference>
<keyword evidence="7 16" id="KW-0067">ATP-binding</keyword>
<comment type="subcellular location">
    <subcellularLocation>
        <location evidence="1">Cell inner membrane</location>
        <topology evidence="1">Peripheral membrane protein</topology>
    </subcellularLocation>
</comment>
<evidence type="ECO:0000259" key="15">
    <source>
        <dbReference type="PROSITE" id="PS50893"/>
    </source>
</evidence>
<sequence length="266" mass="28986">MTSSNNPTAVALQVAGLNKSFAGRPVLQGIDLQVAVGETLCLLGPSGAGKSTLLRCLNWLEVPDNGSIHVAGQRIGFNEDGSKMSERNIASIRTRTGMVFQNFALWPHLTVLQNIMEAPLHVQRRARLEVQAEALELLAKVGLSDKADVYPATLSGGQKQRVGIARALASRPQLLLFDEPTSALDPERVSEVLSIMQSLAQAGMTMIVVTHEMEFARRSADRIVFMDQGRIVETATPTAFFSAPQTRRAQEFLSHQHRPEALAQHA</sequence>
<evidence type="ECO:0000313" key="16">
    <source>
        <dbReference type="EMBL" id="NWC35821.1"/>
    </source>
</evidence>
<dbReference type="GO" id="GO:0016887">
    <property type="term" value="F:ATP hydrolysis activity"/>
    <property type="evidence" value="ECO:0007669"/>
    <property type="project" value="InterPro"/>
</dbReference>
<evidence type="ECO:0000256" key="5">
    <source>
        <dbReference type="ARBA" id="ARBA00022519"/>
    </source>
</evidence>
<evidence type="ECO:0000256" key="8">
    <source>
        <dbReference type="ARBA" id="ARBA00022967"/>
    </source>
</evidence>
<keyword evidence="3" id="KW-0813">Transport</keyword>
<gene>
    <name evidence="16" type="ORF">HX876_25965</name>
</gene>
<comment type="similarity">
    <text evidence="2">Belongs to the ABC transporter superfamily.</text>
</comment>
<dbReference type="SMART" id="SM00382">
    <property type="entry name" value="AAA"/>
    <property type="match status" value="1"/>
</dbReference>
<keyword evidence="6" id="KW-0547">Nucleotide-binding</keyword>
<dbReference type="PROSITE" id="PS00211">
    <property type="entry name" value="ABC_TRANSPORTER_1"/>
    <property type="match status" value="1"/>
</dbReference>
<evidence type="ECO:0000256" key="11">
    <source>
        <dbReference type="ARBA" id="ARBA00038850"/>
    </source>
</evidence>
<dbReference type="GO" id="GO:0015426">
    <property type="term" value="F:ATPase-coupled polar amino acid-transporter activity"/>
    <property type="evidence" value="ECO:0007669"/>
    <property type="project" value="UniProtKB-EC"/>
</dbReference>
<dbReference type="Proteomes" id="UP000520592">
    <property type="component" value="Unassembled WGS sequence"/>
</dbReference>
<evidence type="ECO:0000256" key="12">
    <source>
        <dbReference type="ARBA" id="ARBA00040096"/>
    </source>
</evidence>
<reference evidence="16 17" key="1">
    <citation type="submission" date="2020-04" db="EMBL/GenBank/DDBJ databases">
        <title>Molecular characterization of pseudomonads from Agaricus bisporus reveal novel blotch 2 pathogens in Western Europe.</title>
        <authorList>
            <person name="Taparia T."/>
            <person name="Krijger M."/>
            <person name="Haynes E."/>
            <person name="Elpinstone J.G."/>
            <person name="Noble R."/>
            <person name="Van Der Wolf J."/>
        </authorList>
    </citation>
    <scope>NUCLEOTIDE SEQUENCE [LARGE SCALE GENOMIC DNA]</scope>
    <source>
        <strain evidence="16 17">IPO3737</strain>
    </source>
</reference>
<evidence type="ECO:0000313" key="17">
    <source>
        <dbReference type="Proteomes" id="UP000520592"/>
    </source>
</evidence>
<dbReference type="GO" id="GO:0005886">
    <property type="term" value="C:plasma membrane"/>
    <property type="evidence" value="ECO:0007669"/>
    <property type="project" value="UniProtKB-SubCell"/>
</dbReference>
<dbReference type="InterPro" id="IPR017871">
    <property type="entry name" value="ABC_transporter-like_CS"/>
</dbReference>
<dbReference type="EMBL" id="JACAQD010000035">
    <property type="protein sequence ID" value="NWC35821.1"/>
    <property type="molecule type" value="Genomic_DNA"/>
</dbReference>
<dbReference type="PANTHER" id="PTHR43166">
    <property type="entry name" value="AMINO ACID IMPORT ATP-BINDING PROTEIN"/>
    <property type="match status" value="1"/>
</dbReference>
<evidence type="ECO:0000256" key="7">
    <source>
        <dbReference type="ARBA" id="ARBA00022840"/>
    </source>
</evidence>
<dbReference type="RefSeq" id="WP_177063111.1">
    <property type="nucleotide sequence ID" value="NZ_JACAPS010000055.1"/>
</dbReference>
<evidence type="ECO:0000256" key="6">
    <source>
        <dbReference type="ARBA" id="ARBA00022741"/>
    </source>
</evidence>
<comment type="catalytic activity">
    <reaction evidence="14">
        <text>L-arginine(out) + ATP + H2O = L-arginine(in) + ADP + phosphate + H(+)</text>
        <dbReference type="Rhea" id="RHEA:29879"/>
        <dbReference type="ChEBI" id="CHEBI:15377"/>
        <dbReference type="ChEBI" id="CHEBI:15378"/>
        <dbReference type="ChEBI" id="CHEBI:30616"/>
        <dbReference type="ChEBI" id="CHEBI:32682"/>
        <dbReference type="ChEBI" id="CHEBI:43474"/>
        <dbReference type="ChEBI" id="CHEBI:456216"/>
        <dbReference type="EC" id="7.4.2.1"/>
    </reaction>
    <physiologicalReaction direction="left-to-right" evidence="14">
        <dbReference type="Rhea" id="RHEA:29880"/>
    </physiologicalReaction>
</comment>
<dbReference type="PIRSF" id="PIRSF039085">
    <property type="entry name" value="ABC_ATPase_HisP"/>
    <property type="match status" value="1"/>
</dbReference>
<keyword evidence="10" id="KW-0472">Membrane</keyword>
<comment type="caution">
    <text evidence="16">The sequence shown here is derived from an EMBL/GenBank/DDBJ whole genome shotgun (WGS) entry which is preliminary data.</text>
</comment>
<evidence type="ECO:0000256" key="1">
    <source>
        <dbReference type="ARBA" id="ARBA00004417"/>
    </source>
</evidence>
<dbReference type="SUPFAM" id="SSF52540">
    <property type="entry name" value="P-loop containing nucleoside triphosphate hydrolases"/>
    <property type="match status" value="1"/>
</dbReference>
<feature type="domain" description="ABC transporter" evidence="15">
    <location>
        <begin position="12"/>
        <end position="253"/>
    </location>
</feature>
<protein>
    <recommendedName>
        <fullName evidence="12">Arginine transport ATP-binding protein ArtP</fullName>
        <ecNumber evidence="11">7.4.2.1</ecNumber>
    </recommendedName>
</protein>
<proteinExistence type="inferred from homology"/>
<dbReference type="Gene3D" id="3.40.50.300">
    <property type="entry name" value="P-loop containing nucleotide triphosphate hydrolases"/>
    <property type="match status" value="1"/>
</dbReference>
<name>A0A7Y7YHC4_9PSED</name>
<dbReference type="InterPro" id="IPR003593">
    <property type="entry name" value="AAA+_ATPase"/>
</dbReference>
<evidence type="ECO:0000256" key="10">
    <source>
        <dbReference type="ARBA" id="ARBA00023136"/>
    </source>
</evidence>
<organism evidence="16 17">
    <name type="scientific">Pseudomonas gingeri</name>
    <dbReference type="NCBI Taxonomy" id="117681"/>
    <lineage>
        <taxon>Bacteria</taxon>
        <taxon>Pseudomonadati</taxon>
        <taxon>Pseudomonadota</taxon>
        <taxon>Gammaproteobacteria</taxon>
        <taxon>Pseudomonadales</taxon>
        <taxon>Pseudomonadaceae</taxon>
        <taxon>Pseudomonas</taxon>
    </lineage>
</organism>
<dbReference type="InterPro" id="IPR003439">
    <property type="entry name" value="ABC_transporter-like_ATP-bd"/>
</dbReference>